<feature type="region of interest" description="Disordered" evidence="1">
    <location>
        <begin position="200"/>
        <end position="219"/>
    </location>
</feature>
<reference evidence="2" key="1">
    <citation type="submission" date="2019-03" db="EMBL/GenBank/DDBJ databases">
        <authorList>
            <person name="Mank J."/>
            <person name="Almeida P."/>
        </authorList>
    </citation>
    <scope>NUCLEOTIDE SEQUENCE</scope>
    <source>
        <strain evidence="2">78183</strain>
    </source>
</reference>
<organism evidence="2">
    <name type="scientific">Salix viminalis</name>
    <name type="common">Common osier</name>
    <name type="synonym">Basket willow</name>
    <dbReference type="NCBI Taxonomy" id="40686"/>
    <lineage>
        <taxon>Eukaryota</taxon>
        <taxon>Viridiplantae</taxon>
        <taxon>Streptophyta</taxon>
        <taxon>Embryophyta</taxon>
        <taxon>Tracheophyta</taxon>
        <taxon>Spermatophyta</taxon>
        <taxon>Magnoliopsida</taxon>
        <taxon>eudicotyledons</taxon>
        <taxon>Gunneridae</taxon>
        <taxon>Pentapetalae</taxon>
        <taxon>rosids</taxon>
        <taxon>fabids</taxon>
        <taxon>Malpighiales</taxon>
        <taxon>Salicaceae</taxon>
        <taxon>Saliceae</taxon>
        <taxon>Salix</taxon>
    </lineage>
</organism>
<evidence type="ECO:0000256" key="1">
    <source>
        <dbReference type="SAM" id="MobiDB-lite"/>
    </source>
</evidence>
<dbReference type="AlphaFoldDB" id="A0A6N2K2N9"/>
<feature type="compositionally biased region" description="Low complexity" evidence="1">
    <location>
        <begin position="204"/>
        <end position="219"/>
    </location>
</feature>
<evidence type="ECO:0000313" key="2">
    <source>
        <dbReference type="EMBL" id="VFU22157.1"/>
    </source>
</evidence>
<accession>A0A6N2K2N9</accession>
<dbReference type="EMBL" id="CAADRP010000047">
    <property type="protein sequence ID" value="VFU22157.1"/>
    <property type="molecule type" value="Genomic_DNA"/>
</dbReference>
<feature type="region of interest" description="Disordered" evidence="1">
    <location>
        <begin position="65"/>
        <end position="93"/>
    </location>
</feature>
<sequence>MNKSLSLKGIPNHLTHCNTLLLHIITVTFSSAPRSQQWPAPSPWINPWTGTMPLTSMQALRSFRETRPRPKLARGEEEESKPSRGGFLESGGDLGGARTNFTYSDNTTFHSLVTPFDIQPFLPQSQFLTTTQIKHPPNQSSPVKLEICQNKTPVSSSTYAESSGGSAHDHEASDFFFSNEDSNSGYLGCIVPDNCLRPPPSGPAGKASNTSSSNAASNDRNSCFMTTTYLEDHPQCSRYAPPLDITNVPTKAYSPVNFPGFDELSNGFWGEQPSWDGNSGDLSALMNNPISMMENVCMDTSHGIDNPPACGLMPQAASSVSYPAYGDAASFGYSLF</sequence>
<protein>
    <submittedName>
        <fullName evidence="2">Uncharacterized protein</fullName>
    </submittedName>
</protein>
<gene>
    <name evidence="2" type="ORF">SVIM_LOCUS21068</name>
</gene>
<proteinExistence type="predicted"/>
<name>A0A6N2K2N9_SALVM</name>